<dbReference type="Gramene" id="OPUNC09G00500.1">
    <property type="protein sequence ID" value="OPUNC09G00500.1"/>
    <property type="gene ID" value="OPUNC09G00500"/>
</dbReference>
<evidence type="ECO:0000256" key="1">
    <source>
        <dbReference type="SAM" id="MobiDB-lite"/>
    </source>
</evidence>
<feature type="region of interest" description="Disordered" evidence="1">
    <location>
        <begin position="41"/>
        <end position="61"/>
    </location>
</feature>
<organism evidence="2">
    <name type="scientific">Oryza punctata</name>
    <name type="common">Red rice</name>
    <dbReference type="NCBI Taxonomy" id="4537"/>
    <lineage>
        <taxon>Eukaryota</taxon>
        <taxon>Viridiplantae</taxon>
        <taxon>Streptophyta</taxon>
        <taxon>Embryophyta</taxon>
        <taxon>Tracheophyta</taxon>
        <taxon>Spermatophyta</taxon>
        <taxon>Magnoliopsida</taxon>
        <taxon>Liliopsida</taxon>
        <taxon>Poales</taxon>
        <taxon>Poaceae</taxon>
        <taxon>BOP clade</taxon>
        <taxon>Oryzoideae</taxon>
        <taxon>Oryzeae</taxon>
        <taxon>Oryzinae</taxon>
        <taxon>Oryza</taxon>
    </lineage>
</organism>
<proteinExistence type="predicted"/>
<reference evidence="2" key="2">
    <citation type="submission" date="2018-05" db="EMBL/GenBank/DDBJ databases">
        <title>OpunRS2 (Oryza punctata Reference Sequence Version 2).</title>
        <authorList>
            <person name="Zhang J."/>
            <person name="Kudrna D."/>
            <person name="Lee S."/>
            <person name="Talag J."/>
            <person name="Welchert J."/>
            <person name="Wing R.A."/>
        </authorList>
    </citation>
    <scope>NUCLEOTIDE SEQUENCE [LARGE SCALE GENOMIC DNA]</scope>
</reference>
<dbReference type="Proteomes" id="UP000026962">
    <property type="component" value="Chromosome 9"/>
</dbReference>
<protein>
    <submittedName>
        <fullName evidence="2">Uncharacterized protein</fullName>
    </submittedName>
</protein>
<accession>A0A0E0LYA9</accession>
<reference evidence="2" key="1">
    <citation type="submission" date="2015-04" db="UniProtKB">
        <authorList>
            <consortium name="EnsemblPlants"/>
        </authorList>
    </citation>
    <scope>IDENTIFICATION</scope>
</reference>
<name>A0A0E0LYA9_ORYPU</name>
<dbReference type="HOGENOM" id="CLU_1920518_0_0_1"/>
<dbReference type="EnsemblPlants" id="OPUNC09G00500.1">
    <property type="protein sequence ID" value="OPUNC09G00500.1"/>
    <property type="gene ID" value="OPUNC09G00500"/>
</dbReference>
<evidence type="ECO:0000313" key="3">
    <source>
        <dbReference type="Proteomes" id="UP000026962"/>
    </source>
</evidence>
<evidence type="ECO:0000313" key="2">
    <source>
        <dbReference type="EnsemblPlants" id="OPUNC09G00500.1"/>
    </source>
</evidence>
<feature type="compositionally biased region" description="Polar residues" evidence="1">
    <location>
        <begin position="41"/>
        <end position="56"/>
    </location>
</feature>
<sequence length="132" mass="14681">MDRDKKDMGVVMAVVLVRIQRWSLQTSPLLAADLGSFLTKRSASTCSPHPSPSTNGDDAPVDSIVKKVLEESVETVIEHTQEQPELEGIHLIIEFDSEVHVVVDPTLRIPIERFHPDISSEVRRAYLLKGPS</sequence>
<keyword evidence="3" id="KW-1185">Reference proteome</keyword>
<dbReference type="AlphaFoldDB" id="A0A0E0LYA9"/>